<feature type="region of interest" description="Disordered" evidence="1">
    <location>
        <begin position="1"/>
        <end position="56"/>
    </location>
</feature>
<keyword evidence="2" id="KW-0812">Transmembrane</keyword>
<keyword evidence="5" id="KW-1185">Reference proteome</keyword>
<evidence type="ECO:0000313" key="5">
    <source>
        <dbReference type="Proteomes" id="UP001499895"/>
    </source>
</evidence>
<feature type="transmembrane region" description="Helical" evidence="2">
    <location>
        <begin position="59"/>
        <end position="77"/>
    </location>
</feature>
<evidence type="ECO:0000256" key="2">
    <source>
        <dbReference type="SAM" id="Phobius"/>
    </source>
</evidence>
<evidence type="ECO:0000259" key="3">
    <source>
        <dbReference type="Pfam" id="PF26526"/>
    </source>
</evidence>
<dbReference type="InterPro" id="IPR058488">
    <property type="entry name" value="DUF8175"/>
</dbReference>
<organism evidence="4 5">
    <name type="scientific">Streptomyces stramineus</name>
    <dbReference type="NCBI Taxonomy" id="173861"/>
    <lineage>
        <taxon>Bacteria</taxon>
        <taxon>Bacillati</taxon>
        <taxon>Actinomycetota</taxon>
        <taxon>Actinomycetes</taxon>
        <taxon>Kitasatosporales</taxon>
        <taxon>Streptomycetaceae</taxon>
        <taxon>Streptomyces</taxon>
    </lineage>
</organism>
<proteinExistence type="predicted"/>
<dbReference type="EMBL" id="BAAAHB010000178">
    <property type="protein sequence ID" value="GAA0497581.1"/>
    <property type="molecule type" value="Genomic_DNA"/>
</dbReference>
<feature type="region of interest" description="Disordered" evidence="1">
    <location>
        <begin position="81"/>
        <end position="115"/>
    </location>
</feature>
<evidence type="ECO:0000313" key="4">
    <source>
        <dbReference type="EMBL" id="GAA0497581.1"/>
    </source>
</evidence>
<feature type="compositionally biased region" description="Gly residues" evidence="1">
    <location>
        <begin position="81"/>
        <end position="95"/>
    </location>
</feature>
<sequence length="292" mass="30102">MRAMSLGDDGYGNGQDTGRPGGDHRDYGGDRHLTRTRLPEGEGESHPSRRGGRPLSSRNLVTVVGVIVLLIAAIAFANRGGGDSASDEAGGGGGASAQPTAPTGTRPVDGKAGGIATGFARTEQGAQSAAANFAVALGGDGMFKTESRHAIVDTVYTADAAPALQRELDKAYSPNFFQNVGLGADGKAPKGLTFISRTIPVGTKAASYSDTEATVEVWCTGMVGLAGQGSTKPVTQTWFTITQKLHWVNDDWKIASSQQKQGPAPISGDVRASAADEITNAVNGYGGFTYAR</sequence>
<dbReference type="Pfam" id="PF26526">
    <property type="entry name" value="DUF8175"/>
    <property type="match status" value="1"/>
</dbReference>
<keyword evidence="2" id="KW-1133">Transmembrane helix</keyword>
<feature type="compositionally biased region" description="Basic and acidic residues" evidence="1">
    <location>
        <begin position="21"/>
        <end position="47"/>
    </location>
</feature>
<gene>
    <name evidence="4" type="ORF">GCM10009544_66070</name>
</gene>
<evidence type="ECO:0000256" key="1">
    <source>
        <dbReference type="SAM" id="MobiDB-lite"/>
    </source>
</evidence>
<protein>
    <recommendedName>
        <fullName evidence="3">DUF8175 domain-containing protein</fullName>
    </recommendedName>
</protein>
<keyword evidence="2" id="KW-0472">Membrane</keyword>
<comment type="caution">
    <text evidence="4">The sequence shown here is derived from an EMBL/GenBank/DDBJ whole genome shotgun (WGS) entry which is preliminary data.</text>
</comment>
<reference evidence="5" key="1">
    <citation type="journal article" date="2019" name="Int. J. Syst. Evol. Microbiol.">
        <title>The Global Catalogue of Microorganisms (GCM) 10K type strain sequencing project: providing services to taxonomists for standard genome sequencing and annotation.</title>
        <authorList>
            <consortium name="The Broad Institute Genomics Platform"/>
            <consortium name="The Broad Institute Genome Sequencing Center for Infectious Disease"/>
            <person name="Wu L."/>
            <person name="Ma J."/>
        </authorList>
    </citation>
    <scope>NUCLEOTIDE SEQUENCE [LARGE SCALE GENOMIC DNA]</scope>
    <source>
        <strain evidence="5">JCM 10649</strain>
    </source>
</reference>
<accession>A0ABP3LFC1</accession>
<dbReference type="Proteomes" id="UP001499895">
    <property type="component" value="Unassembled WGS sequence"/>
</dbReference>
<feature type="domain" description="DUF8175" evidence="3">
    <location>
        <begin position="111"/>
        <end position="263"/>
    </location>
</feature>
<name>A0ABP3LFC1_9ACTN</name>